<feature type="compositionally biased region" description="Basic and acidic residues" evidence="1">
    <location>
        <begin position="20"/>
        <end position="34"/>
    </location>
</feature>
<sequence>MRYSTVPLHPRPAPLKTRRGGSERQIHNPTRKDGTMSANTPDPSSHTHNAGVPPAPPEAHQKAGVPARQSLLRRIAAYWLACDADADIHVLHRWRREDDDVRAVRLETVIAGHTKRVTLYRLTTGAWSPIYQ</sequence>
<feature type="region of interest" description="Disordered" evidence="1">
    <location>
        <begin position="1"/>
        <end position="66"/>
    </location>
</feature>
<comment type="caution">
    <text evidence="2">The sequence shown here is derived from an EMBL/GenBank/DDBJ whole genome shotgun (WGS) entry which is preliminary data.</text>
</comment>
<evidence type="ECO:0000256" key="1">
    <source>
        <dbReference type="SAM" id="MobiDB-lite"/>
    </source>
</evidence>
<gene>
    <name evidence="2" type="ORF">WJ33_31110</name>
</gene>
<organism evidence="2 3">
    <name type="scientific">Burkholderia ubonensis</name>
    <dbReference type="NCBI Taxonomy" id="101571"/>
    <lineage>
        <taxon>Bacteria</taxon>
        <taxon>Pseudomonadati</taxon>
        <taxon>Pseudomonadota</taxon>
        <taxon>Betaproteobacteria</taxon>
        <taxon>Burkholderiales</taxon>
        <taxon>Burkholderiaceae</taxon>
        <taxon>Burkholderia</taxon>
        <taxon>Burkholderia cepacia complex</taxon>
    </lineage>
</organism>
<evidence type="ECO:0000313" key="3">
    <source>
        <dbReference type="Proteomes" id="UP000064029"/>
    </source>
</evidence>
<dbReference type="AlphaFoldDB" id="A0A103R5K1"/>
<accession>A0A103R5K1</accession>
<evidence type="ECO:0000313" key="2">
    <source>
        <dbReference type="EMBL" id="KVG61630.1"/>
    </source>
</evidence>
<protein>
    <submittedName>
        <fullName evidence="2">Uncharacterized protein</fullName>
    </submittedName>
</protein>
<reference evidence="2 3" key="1">
    <citation type="submission" date="2015-11" db="EMBL/GenBank/DDBJ databases">
        <title>Expanding the genomic diversity of Burkholderia species for the development of highly accurate diagnostics.</title>
        <authorList>
            <person name="Sahl J."/>
            <person name="Keim P."/>
            <person name="Wagner D."/>
        </authorList>
    </citation>
    <scope>NUCLEOTIDE SEQUENCE [LARGE SCALE GENOMIC DNA]</scope>
    <source>
        <strain evidence="2 3">MSMB2036</strain>
    </source>
</reference>
<dbReference type="Proteomes" id="UP000064029">
    <property type="component" value="Unassembled WGS sequence"/>
</dbReference>
<dbReference type="EMBL" id="LOXM01000185">
    <property type="protein sequence ID" value="KVG61630.1"/>
    <property type="molecule type" value="Genomic_DNA"/>
</dbReference>
<proteinExistence type="predicted"/>
<feature type="compositionally biased region" description="Polar residues" evidence="1">
    <location>
        <begin position="36"/>
        <end position="48"/>
    </location>
</feature>
<name>A0A103R5K1_9BURK</name>